<evidence type="ECO:0000313" key="6">
    <source>
        <dbReference type="Proteomes" id="UP000199173"/>
    </source>
</evidence>
<dbReference type="KEGG" id="krd:A3780_25060"/>
<keyword evidence="5" id="KW-1185">Reference proteome</keyword>
<protein>
    <submittedName>
        <fullName evidence="3">Major type 1 subunit fimbrin (Pilin)</fullName>
    </submittedName>
</protein>
<dbReference type="Proteomes" id="UP000199173">
    <property type="component" value="Unassembled WGS sequence"/>
</dbReference>
<dbReference type="InterPro" id="IPR008966">
    <property type="entry name" value="Adhesion_dom_sf"/>
</dbReference>
<dbReference type="EMBL" id="FOYJ01000019">
    <property type="protein sequence ID" value="SFR26958.1"/>
    <property type="molecule type" value="Genomic_DNA"/>
</dbReference>
<evidence type="ECO:0000313" key="3">
    <source>
        <dbReference type="EMBL" id="SFR26958.1"/>
    </source>
</evidence>
<dbReference type="GeneID" id="66395102"/>
<dbReference type="RefSeq" id="WP_051644045.1">
    <property type="nucleotide sequence ID" value="NZ_CABVLS010000011.1"/>
</dbReference>
<dbReference type="InterPro" id="IPR036937">
    <property type="entry name" value="Adhesion_dom_fimbrial_sf"/>
</dbReference>
<name>A0AAX2EZP0_9ENTR</name>
<feature type="chain" id="PRO_5043779923" evidence="1">
    <location>
        <begin position="25"/>
        <end position="179"/>
    </location>
</feature>
<gene>
    <name evidence="4" type="ORF">SAMN03159428_05139</name>
    <name evidence="3" type="ORF">SAMN03159514_05126</name>
</gene>
<dbReference type="Gene3D" id="2.60.40.1090">
    <property type="entry name" value="Fimbrial-type adhesion domain"/>
    <property type="match status" value="1"/>
</dbReference>
<proteinExistence type="predicted"/>
<dbReference type="GO" id="GO:0009289">
    <property type="term" value="C:pilus"/>
    <property type="evidence" value="ECO:0007669"/>
    <property type="project" value="InterPro"/>
</dbReference>
<dbReference type="Pfam" id="PF00419">
    <property type="entry name" value="Fimbrial"/>
    <property type="match status" value="1"/>
</dbReference>
<dbReference type="InterPro" id="IPR000259">
    <property type="entry name" value="Adhesion_dom_fimbrial"/>
</dbReference>
<keyword evidence="1" id="KW-0732">Signal</keyword>
<dbReference type="SUPFAM" id="SSF49401">
    <property type="entry name" value="Bacterial adhesins"/>
    <property type="match status" value="1"/>
</dbReference>
<dbReference type="EMBL" id="FPAV01000022">
    <property type="protein sequence ID" value="SFU18100.1"/>
    <property type="molecule type" value="Genomic_DNA"/>
</dbReference>
<dbReference type="GO" id="GO:0043709">
    <property type="term" value="P:cell adhesion involved in single-species biofilm formation"/>
    <property type="evidence" value="ECO:0007669"/>
    <property type="project" value="TreeGrafter"/>
</dbReference>
<dbReference type="Proteomes" id="UP000198760">
    <property type="component" value="Unassembled WGS sequence"/>
</dbReference>
<feature type="signal peptide" evidence="1">
    <location>
        <begin position="1"/>
        <end position="24"/>
    </location>
</feature>
<evidence type="ECO:0000256" key="1">
    <source>
        <dbReference type="SAM" id="SignalP"/>
    </source>
</evidence>
<dbReference type="AlphaFoldDB" id="A0AAX2EZP0"/>
<sequence>MNRMKAICAATAVFAFGVSTASFAAMSNNTVRFMGEVSEQTCNITVNGSSSAPVILLPTAAKAQLANAGDTTGETPFTVMLSGCGAQTSNASVLFVANDVDGMNLKNTATTSPASNVAIQLMEGTTALDFVGNKAQTASQSVGGANTSATYDLTARYFATGVSTAGTVEAQVQFAVTYM</sequence>
<evidence type="ECO:0000313" key="4">
    <source>
        <dbReference type="EMBL" id="SFU18100.1"/>
    </source>
</evidence>
<comment type="caution">
    <text evidence="3">The sequence shown here is derived from an EMBL/GenBank/DDBJ whole genome shotgun (WGS) entry which is preliminary data.</text>
</comment>
<dbReference type="InterPro" id="IPR050263">
    <property type="entry name" value="Bact_Fimbrial_Adh_Pro"/>
</dbReference>
<organism evidence="3 6">
    <name type="scientific">Kosakonia radicincitans</name>
    <dbReference type="NCBI Taxonomy" id="283686"/>
    <lineage>
        <taxon>Bacteria</taxon>
        <taxon>Pseudomonadati</taxon>
        <taxon>Pseudomonadota</taxon>
        <taxon>Gammaproteobacteria</taxon>
        <taxon>Enterobacterales</taxon>
        <taxon>Enterobacteriaceae</taxon>
        <taxon>Kosakonia</taxon>
    </lineage>
</organism>
<evidence type="ECO:0000259" key="2">
    <source>
        <dbReference type="Pfam" id="PF00419"/>
    </source>
</evidence>
<feature type="domain" description="Fimbrial-type adhesion" evidence="2">
    <location>
        <begin position="33"/>
        <end position="178"/>
    </location>
</feature>
<accession>A0AAX2EZP0</accession>
<dbReference type="PANTHER" id="PTHR33420">
    <property type="entry name" value="FIMBRIAL SUBUNIT ELFA-RELATED"/>
    <property type="match status" value="1"/>
</dbReference>
<evidence type="ECO:0000313" key="5">
    <source>
        <dbReference type="Proteomes" id="UP000198760"/>
    </source>
</evidence>
<dbReference type="PANTHER" id="PTHR33420:SF10">
    <property type="entry name" value="FIMBRIAE MAJOR SUBUNIT"/>
    <property type="match status" value="1"/>
</dbReference>
<reference evidence="5 6" key="1">
    <citation type="submission" date="2016-10" db="EMBL/GenBank/DDBJ databases">
        <authorList>
            <person name="Varghese N."/>
            <person name="Submissions S."/>
        </authorList>
    </citation>
    <scope>NUCLEOTIDE SEQUENCE [LARGE SCALE GENOMIC DNA]</scope>
    <source>
        <strain evidence="4 5">NFIX06</strain>
        <strain evidence="3 6">NFIX08</strain>
    </source>
</reference>